<dbReference type="PROSITE" id="PS51257">
    <property type="entry name" value="PROKAR_LIPOPROTEIN"/>
    <property type="match status" value="1"/>
</dbReference>
<proteinExistence type="predicted"/>
<comment type="caution">
    <text evidence="1">The sequence shown here is derived from an EMBL/GenBank/DDBJ whole genome shotgun (WGS) entry which is preliminary data.</text>
</comment>
<dbReference type="EMBL" id="VATY01000001">
    <property type="protein sequence ID" value="TMM59250.1"/>
    <property type="molecule type" value="Genomic_DNA"/>
</dbReference>
<evidence type="ECO:0000313" key="1">
    <source>
        <dbReference type="EMBL" id="TMM59250.1"/>
    </source>
</evidence>
<dbReference type="AlphaFoldDB" id="A0A5S3PWM2"/>
<dbReference type="Proteomes" id="UP000310314">
    <property type="component" value="Unassembled WGS sequence"/>
</dbReference>
<keyword evidence="2" id="KW-1185">Reference proteome</keyword>
<evidence type="ECO:0000313" key="2">
    <source>
        <dbReference type="Proteomes" id="UP000310314"/>
    </source>
</evidence>
<dbReference type="OrthoDB" id="1446228at2"/>
<sequence length="170" mass="18950">MKAIFTLLVLYTLFSCNNDDRVIEEEEACVGIVDFAPSTVFLIELVDENGTNLIENGSYADDQFRLQLNGSYWNDGLGESDEKFIRLYPAGSAGDNRYLIHLSESETDTLDYNISFLEVRSRSDSGLFCGEKIVLNSVSYNQIAVDTTKVEQVSPNLISVIPITVVKDTN</sequence>
<protein>
    <submittedName>
        <fullName evidence="1">Uncharacterized protein</fullName>
    </submittedName>
</protein>
<reference evidence="1 2" key="1">
    <citation type="submission" date="2019-05" db="EMBL/GenBank/DDBJ databases">
        <authorList>
            <person name="Zhang J.-Y."/>
            <person name="Feg X."/>
            <person name="Du Z.-J."/>
        </authorList>
    </citation>
    <scope>NUCLEOTIDE SEQUENCE [LARGE SCALE GENOMIC DNA]</scope>
    <source>
        <strain evidence="1 2">RZ26</strain>
    </source>
</reference>
<name>A0A5S3PWM2_9FLAO</name>
<gene>
    <name evidence="1" type="ORF">FEE95_07400</name>
</gene>
<accession>A0A5S3PWM2</accession>
<organism evidence="1 2">
    <name type="scientific">Maribacter algarum</name>
    <name type="common">ex Zhang et al. 2020</name>
    <dbReference type="NCBI Taxonomy" id="2578118"/>
    <lineage>
        <taxon>Bacteria</taxon>
        <taxon>Pseudomonadati</taxon>
        <taxon>Bacteroidota</taxon>
        <taxon>Flavobacteriia</taxon>
        <taxon>Flavobacteriales</taxon>
        <taxon>Flavobacteriaceae</taxon>
        <taxon>Maribacter</taxon>
    </lineage>
</organism>